<keyword evidence="3" id="KW-1185">Reference proteome</keyword>
<feature type="chain" id="PRO_5043629079" evidence="1">
    <location>
        <begin position="40"/>
        <end position="132"/>
    </location>
</feature>
<organism evidence="2 3">
    <name type="scientific">Linum trigynum</name>
    <dbReference type="NCBI Taxonomy" id="586398"/>
    <lineage>
        <taxon>Eukaryota</taxon>
        <taxon>Viridiplantae</taxon>
        <taxon>Streptophyta</taxon>
        <taxon>Embryophyta</taxon>
        <taxon>Tracheophyta</taxon>
        <taxon>Spermatophyta</taxon>
        <taxon>Magnoliopsida</taxon>
        <taxon>eudicotyledons</taxon>
        <taxon>Gunneridae</taxon>
        <taxon>Pentapetalae</taxon>
        <taxon>rosids</taxon>
        <taxon>fabids</taxon>
        <taxon>Malpighiales</taxon>
        <taxon>Linaceae</taxon>
        <taxon>Linum</taxon>
    </lineage>
</organism>
<dbReference type="Proteomes" id="UP001497516">
    <property type="component" value="Chromosome 8"/>
</dbReference>
<feature type="signal peptide" evidence="1">
    <location>
        <begin position="1"/>
        <end position="39"/>
    </location>
</feature>
<evidence type="ECO:0000256" key="1">
    <source>
        <dbReference type="SAM" id="SignalP"/>
    </source>
</evidence>
<gene>
    <name evidence="2" type="ORF">LTRI10_LOCUS47592</name>
</gene>
<evidence type="ECO:0000313" key="3">
    <source>
        <dbReference type="Proteomes" id="UP001497516"/>
    </source>
</evidence>
<dbReference type="AlphaFoldDB" id="A0AAV2GEN8"/>
<dbReference type="EMBL" id="OZ034821">
    <property type="protein sequence ID" value="CAL1407960.1"/>
    <property type="molecule type" value="Genomic_DNA"/>
</dbReference>
<keyword evidence="1" id="KW-0732">Signal</keyword>
<name>A0AAV2GEN8_9ROSI</name>
<protein>
    <submittedName>
        <fullName evidence="2">Uncharacterized protein</fullName>
    </submittedName>
</protein>
<accession>A0AAV2GEN8</accession>
<evidence type="ECO:0000313" key="2">
    <source>
        <dbReference type="EMBL" id="CAL1407960.1"/>
    </source>
</evidence>
<reference evidence="2 3" key="1">
    <citation type="submission" date="2024-04" db="EMBL/GenBank/DDBJ databases">
        <authorList>
            <person name="Fracassetti M."/>
        </authorList>
    </citation>
    <scope>NUCLEOTIDE SEQUENCE [LARGE SCALE GENOMIC DNA]</scope>
</reference>
<proteinExistence type="predicted"/>
<sequence length="132" mass="14934">MSSPSSSCAGNYRPNKAMILIVMVAVSLVMSLRTQSASAQVTGWLCNLDHFGYDDQRILCVYRLIDNMVGDRRPVNKGAWYKNEDYVDGSIIYGYRRRMRARRAASVMPRMSSRTYIAIAGLEVRHGEMAVF</sequence>